<evidence type="ECO:0000313" key="9">
    <source>
        <dbReference type="Proteomes" id="UP000282002"/>
    </source>
</evidence>
<dbReference type="GO" id="GO:0000271">
    <property type="term" value="P:polysaccharide biosynthetic process"/>
    <property type="evidence" value="ECO:0007669"/>
    <property type="project" value="InterPro"/>
</dbReference>
<evidence type="ECO:0000256" key="1">
    <source>
        <dbReference type="ARBA" id="ARBA00004141"/>
    </source>
</evidence>
<keyword evidence="9" id="KW-1185">Reference proteome</keyword>
<feature type="transmembrane region" description="Helical" evidence="6">
    <location>
        <begin position="68"/>
        <end position="89"/>
    </location>
</feature>
<dbReference type="OrthoDB" id="6196188at2"/>
<evidence type="ECO:0000256" key="3">
    <source>
        <dbReference type="ARBA" id="ARBA00022692"/>
    </source>
</evidence>
<feature type="transmembrane region" description="Helical" evidence="6">
    <location>
        <begin position="423"/>
        <end position="441"/>
    </location>
</feature>
<feature type="transmembrane region" description="Helical" evidence="6">
    <location>
        <begin position="372"/>
        <end position="391"/>
    </location>
</feature>
<feature type="transmembrane region" description="Helical" evidence="6">
    <location>
        <begin position="287"/>
        <end position="316"/>
    </location>
</feature>
<feature type="transmembrane region" description="Helical" evidence="6">
    <location>
        <begin position="95"/>
        <end position="119"/>
    </location>
</feature>
<organism evidence="8 9">
    <name type="scientific">Tabrizicola piscis</name>
    <dbReference type="NCBI Taxonomy" id="2494374"/>
    <lineage>
        <taxon>Bacteria</taxon>
        <taxon>Pseudomonadati</taxon>
        <taxon>Pseudomonadota</taxon>
        <taxon>Alphaproteobacteria</taxon>
        <taxon>Rhodobacterales</taxon>
        <taxon>Paracoccaceae</taxon>
        <taxon>Tabrizicola</taxon>
    </lineage>
</organism>
<dbReference type="PANTHER" id="PTHR38459">
    <property type="entry name" value="PROPHAGE BACTOPRENOL-LINKED GLUCOSE TRANSLOCASE HOMOLOG"/>
    <property type="match status" value="1"/>
</dbReference>
<feature type="domain" description="GtrA/DPMS transmembrane" evidence="7">
    <location>
        <begin position="7"/>
        <end position="121"/>
    </location>
</feature>
<evidence type="ECO:0000259" key="7">
    <source>
        <dbReference type="Pfam" id="PF04138"/>
    </source>
</evidence>
<keyword evidence="5 6" id="KW-0472">Membrane</keyword>
<dbReference type="KEGG" id="taw:EI545_11940"/>
<feature type="transmembrane region" description="Helical" evidence="6">
    <location>
        <begin position="209"/>
        <end position="228"/>
    </location>
</feature>
<feature type="transmembrane region" description="Helical" evidence="6">
    <location>
        <begin position="240"/>
        <end position="258"/>
    </location>
</feature>
<dbReference type="InterPro" id="IPR007267">
    <property type="entry name" value="GtrA_DPMS_TM"/>
</dbReference>
<keyword evidence="3 6" id="KW-0812">Transmembrane</keyword>
<feature type="transmembrane region" description="Helical" evidence="6">
    <location>
        <begin position="35"/>
        <end position="56"/>
    </location>
</feature>
<name>A0A3S8U7E3_9RHOB</name>
<evidence type="ECO:0000256" key="2">
    <source>
        <dbReference type="ARBA" id="ARBA00009399"/>
    </source>
</evidence>
<evidence type="ECO:0000256" key="4">
    <source>
        <dbReference type="ARBA" id="ARBA00022989"/>
    </source>
</evidence>
<comment type="subcellular location">
    <subcellularLocation>
        <location evidence="1">Membrane</location>
        <topology evidence="1">Multi-pass membrane protein</topology>
    </subcellularLocation>
</comment>
<accession>A0A3S8U7E3</accession>
<feature type="transmembrane region" description="Helical" evidence="6">
    <location>
        <begin position="400"/>
        <end position="417"/>
    </location>
</feature>
<feature type="transmembrane region" description="Helical" evidence="6">
    <location>
        <begin position="131"/>
        <end position="151"/>
    </location>
</feature>
<keyword evidence="4 6" id="KW-1133">Transmembrane helix</keyword>
<dbReference type="GO" id="GO:0005886">
    <property type="term" value="C:plasma membrane"/>
    <property type="evidence" value="ECO:0007669"/>
    <property type="project" value="TreeGrafter"/>
</dbReference>
<dbReference type="InterPro" id="IPR051401">
    <property type="entry name" value="GtrA_CellWall_Glycosyl"/>
</dbReference>
<dbReference type="RefSeq" id="WP_125325683.1">
    <property type="nucleotide sequence ID" value="NZ_CP034328.1"/>
</dbReference>
<proteinExistence type="inferred from homology"/>
<feature type="transmembrane region" description="Helical" evidence="6">
    <location>
        <begin position="448"/>
        <end position="470"/>
    </location>
</feature>
<evidence type="ECO:0000256" key="6">
    <source>
        <dbReference type="SAM" id="Phobius"/>
    </source>
</evidence>
<dbReference type="Proteomes" id="UP000282002">
    <property type="component" value="Chromosome"/>
</dbReference>
<dbReference type="Pfam" id="PF04138">
    <property type="entry name" value="GtrA_DPMS_TM"/>
    <property type="match status" value="1"/>
</dbReference>
<reference evidence="8 9" key="1">
    <citation type="submission" date="2018-12" db="EMBL/GenBank/DDBJ databases">
        <title>Complete genome sequencing of Tabrizicola sp. K13M18.</title>
        <authorList>
            <person name="Bae J.-W."/>
        </authorList>
    </citation>
    <scope>NUCLEOTIDE SEQUENCE [LARGE SCALE GENOMIC DNA]</scope>
    <source>
        <strain evidence="8 9">K13M18</strain>
    </source>
</reference>
<evidence type="ECO:0000313" key="8">
    <source>
        <dbReference type="EMBL" id="AZL59488.1"/>
    </source>
</evidence>
<feature type="transmembrane region" description="Helical" evidence="6">
    <location>
        <begin position="328"/>
        <end position="352"/>
    </location>
</feature>
<comment type="similarity">
    <text evidence="2">Belongs to the GtrA family.</text>
</comment>
<sequence length="616" mass="66601">MFVQVIKFGGVGILATLVHVFTALAARSLLHVEVQQANLIGFALAFVVSYTGHARVTFNAPMRSGQQIYRFALVALTGFAASSATVWAVTGPMGLSFPVAMAAVAVIVPAISFVAMRMWVFTAAPKASLGLLPDLALVAAIALAVLAVFWGRLVNHDIAWFLFATRDWLAGAQLYVDIIEVNPPLAFYLTVPGLRLADLLGITDQQGHYVATSLLLAIGLVWSGRILLAAHDMATPRRLAFLFGTALAVLLPSLNGFGQRDQILVISFLPWALIEAAPRPTRRGQTLAAALFAAIGMCLKPHFVVLPLAVTILNCIETRSFRPVLAPANMVFLATGVAYVGYVWAVHPAYLLQIAPTATWVYGAYGKPVLEVVSGLGPSMGVFALLVAVAYRSGAMSREVRLFVALASGGLVTYFLQSTGFSYHKVPFLTFTAVAAFFLLLQRDRSRGVAALAGLAAAAVAVLGLQQGFYRNNAIPEITEVTDELGPIKQLMTISSHVYTGPPVAFAIGANWVSRYPANWLVPGAINRLDKTDCVSEAPICDRLREIAARNRTGNILDITRLQPDLIIVDRNSGYFDSPPFDWIAFMAEDPAWDAVFAQYHQAAVSSRFLYFMRNR</sequence>
<protein>
    <submittedName>
        <fullName evidence="8">GtrA family protein</fullName>
    </submittedName>
</protein>
<dbReference type="AlphaFoldDB" id="A0A3S8U7E3"/>
<gene>
    <name evidence="8" type="ORF">EI545_11940</name>
</gene>
<evidence type="ECO:0000256" key="5">
    <source>
        <dbReference type="ARBA" id="ARBA00023136"/>
    </source>
</evidence>
<dbReference type="EMBL" id="CP034328">
    <property type="protein sequence ID" value="AZL59488.1"/>
    <property type="molecule type" value="Genomic_DNA"/>
</dbReference>
<dbReference type="PANTHER" id="PTHR38459:SF1">
    <property type="entry name" value="PROPHAGE BACTOPRENOL-LINKED GLUCOSE TRANSLOCASE HOMOLOG"/>
    <property type="match status" value="1"/>
</dbReference>